<dbReference type="Gene3D" id="3.30.200.20">
    <property type="entry name" value="Phosphorylase Kinase, domain 1"/>
    <property type="match status" value="1"/>
</dbReference>
<evidence type="ECO:0000256" key="6">
    <source>
        <dbReference type="SAM" id="MobiDB-lite"/>
    </source>
</evidence>
<dbReference type="PROSITE" id="PS00108">
    <property type="entry name" value="PROTEIN_KINASE_ST"/>
    <property type="match status" value="1"/>
</dbReference>
<organism evidence="8 9">
    <name type="scientific">Brassica napus</name>
    <name type="common">Rape</name>
    <dbReference type="NCBI Taxonomy" id="3708"/>
    <lineage>
        <taxon>Eukaryota</taxon>
        <taxon>Viridiplantae</taxon>
        <taxon>Streptophyta</taxon>
        <taxon>Embryophyta</taxon>
        <taxon>Tracheophyta</taxon>
        <taxon>Spermatophyta</taxon>
        <taxon>Magnoliopsida</taxon>
        <taxon>eudicotyledons</taxon>
        <taxon>Gunneridae</taxon>
        <taxon>Pentapetalae</taxon>
        <taxon>rosids</taxon>
        <taxon>malvids</taxon>
        <taxon>Brassicales</taxon>
        <taxon>Brassicaceae</taxon>
        <taxon>Brassiceae</taxon>
        <taxon>Brassica</taxon>
    </lineage>
</organism>
<accession>A0ABQ8AZ59</accession>
<evidence type="ECO:0000256" key="3">
    <source>
        <dbReference type="ARBA" id="ARBA00022741"/>
    </source>
</evidence>
<dbReference type="InterPro" id="IPR011009">
    <property type="entry name" value="Kinase-like_dom_sf"/>
</dbReference>
<evidence type="ECO:0000259" key="7">
    <source>
        <dbReference type="PROSITE" id="PS50011"/>
    </source>
</evidence>
<dbReference type="Proteomes" id="UP000824890">
    <property type="component" value="Unassembled WGS sequence"/>
</dbReference>
<keyword evidence="3" id="KW-0547">Nucleotide-binding</keyword>
<dbReference type="CDD" id="cd14133">
    <property type="entry name" value="PKc_DYRK_like"/>
    <property type="match status" value="1"/>
</dbReference>
<dbReference type="InterPro" id="IPR000719">
    <property type="entry name" value="Prot_kinase_dom"/>
</dbReference>
<feature type="compositionally biased region" description="Acidic residues" evidence="6">
    <location>
        <begin position="497"/>
        <end position="516"/>
    </location>
</feature>
<keyword evidence="9" id="KW-1185">Reference proteome</keyword>
<dbReference type="SMART" id="SM00220">
    <property type="entry name" value="S_TKc"/>
    <property type="match status" value="1"/>
</dbReference>
<dbReference type="EMBL" id="JAGKQM010000012">
    <property type="protein sequence ID" value="KAH0897792.1"/>
    <property type="molecule type" value="Genomic_DNA"/>
</dbReference>
<gene>
    <name evidence="8" type="ORF">HID58_047360</name>
</gene>
<evidence type="ECO:0000313" key="9">
    <source>
        <dbReference type="Proteomes" id="UP000824890"/>
    </source>
</evidence>
<proteinExistence type="predicted"/>
<dbReference type="PROSITE" id="PS50011">
    <property type="entry name" value="PROTEIN_KINASE_DOM"/>
    <property type="match status" value="1"/>
</dbReference>
<feature type="compositionally biased region" description="Basic and acidic residues" evidence="6">
    <location>
        <begin position="294"/>
        <end position="307"/>
    </location>
</feature>
<dbReference type="Pfam" id="PF00069">
    <property type="entry name" value="Pkinase"/>
    <property type="match status" value="1"/>
</dbReference>
<keyword evidence="5" id="KW-0067">ATP-binding</keyword>
<evidence type="ECO:0000313" key="8">
    <source>
        <dbReference type="EMBL" id="KAH0897792.1"/>
    </source>
</evidence>
<dbReference type="PANTHER" id="PTHR24058:SF124">
    <property type="entry name" value="PROTEIN KINASE SUPERFAMILY PROTEIN"/>
    <property type="match status" value="1"/>
</dbReference>
<evidence type="ECO:0000256" key="5">
    <source>
        <dbReference type="ARBA" id="ARBA00022840"/>
    </source>
</evidence>
<dbReference type="SUPFAM" id="SSF56112">
    <property type="entry name" value="Protein kinase-like (PK-like)"/>
    <property type="match status" value="1"/>
</dbReference>
<keyword evidence="2" id="KW-0808">Transferase</keyword>
<evidence type="ECO:0000256" key="1">
    <source>
        <dbReference type="ARBA" id="ARBA00022527"/>
    </source>
</evidence>
<dbReference type="InterPro" id="IPR008271">
    <property type="entry name" value="Ser/Thr_kinase_AS"/>
</dbReference>
<comment type="caution">
    <text evidence="8">The sequence shown here is derived from an EMBL/GenBank/DDBJ whole genome shotgun (WGS) entry which is preliminary data.</text>
</comment>
<feature type="region of interest" description="Disordered" evidence="6">
    <location>
        <begin position="294"/>
        <end position="313"/>
    </location>
</feature>
<keyword evidence="1" id="KW-0723">Serine/threonine-protein kinase</keyword>
<feature type="compositionally biased region" description="Basic and acidic residues" evidence="6">
    <location>
        <begin position="478"/>
        <end position="496"/>
    </location>
</feature>
<reference evidence="8 9" key="1">
    <citation type="submission" date="2021-05" db="EMBL/GenBank/DDBJ databases">
        <title>Genome Assembly of Synthetic Allotetraploid Brassica napus Reveals Homoeologous Exchanges between Subgenomes.</title>
        <authorList>
            <person name="Davis J.T."/>
        </authorList>
    </citation>
    <scope>NUCLEOTIDE SEQUENCE [LARGE SCALE GENOMIC DNA]</scope>
    <source>
        <strain evidence="9">cv. Da-Ae</strain>
        <tissue evidence="8">Seedling</tissue>
    </source>
</reference>
<feature type="domain" description="Protein kinase" evidence="7">
    <location>
        <begin position="553"/>
        <end position="856"/>
    </location>
</feature>
<dbReference type="PANTHER" id="PTHR24058">
    <property type="entry name" value="DUAL SPECIFICITY PROTEIN KINASE"/>
    <property type="match status" value="1"/>
</dbReference>
<feature type="compositionally biased region" description="Basic and acidic residues" evidence="6">
    <location>
        <begin position="424"/>
        <end position="451"/>
    </location>
</feature>
<name>A0ABQ8AZ59_BRANA</name>
<feature type="region of interest" description="Disordered" evidence="6">
    <location>
        <begin position="409"/>
        <end position="520"/>
    </location>
</feature>
<dbReference type="InterPro" id="IPR050494">
    <property type="entry name" value="Ser_Thr_dual-spec_kinase"/>
</dbReference>
<protein>
    <recommendedName>
        <fullName evidence="7">Protein kinase domain-containing protein</fullName>
    </recommendedName>
</protein>
<sequence length="865" mass="97488">MTDKSSVDGSLEFLKRISFSKTEEALRNELNNSSDLNRSLTWRNMIVKEIVDFGTGITGSVIKWENGEKPTKKETVLSSETSFTFSIDAAPDARSYKFTSGNGTYDTCGSSLVDSYALELKLRLRDLVDIDKKIVETGEDIIFFRNKTTSWSGNTSKGKVNETNEIDRLHPVKLKSEDNPLSLYCDEKFERSDGSSSRLINDEEEAFLIGSYLDVPIGQEISSSVSQGIAEDATDLVSSFATIDDGLSESVDYCNEYWDSDEYDDDDDIGYVRQPNEDETWFLAHEIDYPCDHEKATTHGSPDHATKDEEDGQSYTEEASYISEIVFVYPSSKKNDLMDDKVRDEPVWQGFVAQTNELLMMGGDKKGVNAHRKSQLGDVCLEDDQHDSVRSIGMGVNSDAAVFDSEVRESLAGGGSEGDFEYSESDKKHSDGPDKNKQKASKHDDPNHNERLSVSTATGDMVATWRRKSSDSSSCESLVKEDNATSESKHAYKEGDGNDSSESEDDHVAGLDDEEAVSVQEQIRQIKAQEEETGFEEEKNFHVVLNSVIAGRYHVTEYLGSAAFSKAIQAHDLQTGMDVCIKIIKNNKDFFDQSLDEIKRLQYINKHDPADKYHLLQLYDYFYYREHLLIVCELLKANLYEFHKFNRESGGEVYFTMPRLQSITIQCLEPLQFLHGLGLIHGDLKPENILVKSYSRCEIIKGINLGSSCFETDHLCSYVQSRSYRAPEVILGLAYDKKIDVRSLGCILAELCTGNVLFQNDSPASLLARVIGIIGSIDHEMLTKGRDSHKYFTKNRMLYERNQESSRLEYLIPKRTSLTHRLPMGDQGFTDFVGHLLEINLKKRPSASEALKHPWLSYPYEPISA</sequence>
<evidence type="ECO:0000256" key="4">
    <source>
        <dbReference type="ARBA" id="ARBA00022777"/>
    </source>
</evidence>
<keyword evidence="4" id="KW-0418">Kinase</keyword>
<evidence type="ECO:0000256" key="2">
    <source>
        <dbReference type="ARBA" id="ARBA00022679"/>
    </source>
</evidence>
<dbReference type="Gene3D" id="1.10.510.10">
    <property type="entry name" value="Transferase(Phosphotransferase) domain 1"/>
    <property type="match status" value="1"/>
</dbReference>